<proteinExistence type="predicted"/>
<dbReference type="AlphaFoldDB" id="A0A1I7USL1"/>
<evidence type="ECO:0000313" key="1">
    <source>
        <dbReference type="Proteomes" id="UP000095282"/>
    </source>
</evidence>
<accession>A0A1I7USL1</accession>
<dbReference type="WBParaSite" id="Csp11.Scaffold630.g18927.t2">
    <property type="protein sequence ID" value="Csp11.Scaffold630.g18927.t2"/>
    <property type="gene ID" value="Csp11.Scaffold630.g18927"/>
</dbReference>
<keyword evidence="1" id="KW-1185">Reference proteome</keyword>
<name>A0A1I7USL1_9PELO</name>
<evidence type="ECO:0000313" key="2">
    <source>
        <dbReference type="WBParaSite" id="Csp11.Scaffold630.g18927.t2"/>
    </source>
</evidence>
<organism evidence="1 2">
    <name type="scientific">Caenorhabditis tropicalis</name>
    <dbReference type="NCBI Taxonomy" id="1561998"/>
    <lineage>
        <taxon>Eukaryota</taxon>
        <taxon>Metazoa</taxon>
        <taxon>Ecdysozoa</taxon>
        <taxon>Nematoda</taxon>
        <taxon>Chromadorea</taxon>
        <taxon>Rhabditida</taxon>
        <taxon>Rhabditina</taxon>
        <taxon>Rhabditomorpha</taxon>
        <taxon>Rhabditoidea</taxon>
        <taxon>Rhabditidae</taxon>
        <taxon>Peloderinae</taxon>
        <taxon>Caenorhabditis</taxon>
    </lineage>
</organism>
<protein>
    <submittedName>
        <fullName evidence="2">Methyltransferase</fullName>
    </submittedName>
</protein>
<reference evidence="2" key="1">
    <citation type="submission" date="2016-11" db="UniProtKB">
        <authorList>
            <consortium name="WormBaseParasite"/>
        </authorList>
    </citation>
    <scope>IDENTIFICATION</scope>
</reference>
<dbReference type="Proteomes" id="UP000095282">
    <property type="component" value="Unplaced"/>
</dbReference>
<sequence>MASKTVSTFDVPHGPSWYRIELEQCGQRKRLLVDGISSPEPIIKGMVFIDFDLEGHKFNITCEKIGAAQICDLHMDHRRIPCFNPQDDSEYAI</sequence>